<dbReference type="RefSeq" id="WP_036506699.1">
    <property type="nucleotide sequence ID" value="NZ_AONB01000001.1"/>
</dbReference>
<accession>W9VA52</accession>
<dbReference type="SMART" id="SM00855">
    <property type="entry name" value="PGAM"/>
    <property type="match status" value="1"/>
</dbReference>
<dbReference type="EMBL" id="AONB01000001">
    <property type="protein sequence ID" value="EXJ12917.1"/>
    <property type="molecule type" value="Genomic_DNA"/>
</dbReference>
<dbReference type="OrthoDB" id="9783269at2"/>
<dbReference type="SUPFAM" id="SSF53254">
    <property type="entry name" value="Phosphoglycerate mutase-like"/>
    <property type="match status" value="1"/>
</dbReference>
<dbReference type="CDD" id="cd07040">
    <property type="entry name" value="HP"/>
    <property type="match status" value="1"/>
</dbReference>
<reference evidence="1 2" key="2">
    <citation type="journal article" date="2015" name="Syst. Appl. Microbiol.">
        <title>Nitrincola nitratireducens sp. nov. isolated from a haloalkaline crater lake.</title>
        <authorList>
            <person name="Singh A."/>
            <person name="Vaidya B."/>
            <person name="Tanuku N.R."/>
            <person name="Pinnaka A.K."/>
        </authorList>
    </citation>
    <scope>NUCLEOTIDE SEQUENCE [LARGE SCALE GENOMIC DNA]</scope>
    <source>
        <strain evidence="1 2">AK23</strain>
    </source>
</reference>
<dbReference type="InterPro" id="IPR029033">
    <property type="entry name" value="His_PPase_superfam"/>
</dbReference>
<reference evidence="2" key="1">
    <citation type="submission" date="2012-11" db="EMBL/GenBank/DDBJ databases">
        <authorList>
            <person name="Singh A."/>
            <person name="Pinnaka A.K."/>
            <person name="Vaidya B."/>
        </authorList>
    </citation>
    <scope>NUCLEOTIDE SEQUENCE [LARGE SCALE GENOMIC DNA]</scope>
    <source>
        <strain evidence="2">AK23</strain>
    </source>
</reference>
<gene>
    <name evidence="1" type="ORF">D791_00259</name>
</gene>
<name>W9VA52_9GAMM</name>
<evidence type="ECO:0000313" key="2">
    <source>
        <dbReference type="Proteomes" id="UP000019464"/>
    </source>
</evidence>
<protein>
    <submittedName>
        <fullName evidence="1">Bifunctional RNase H/acid phosphatase</fullName>
    </submittedName>
</protein>
<keyword evidence="2" id="KW-1185">Reference proteome</keyword>
<dbReference type="Proteomes" id="UP000019464">
    <property type="component" value="Unassembled WGS sequence"/>
</dbReference>
<evidence type="ECO:0000313" key="1">
    <source>
        <dbReference type="EMBL" id="EXJ12917.1"/>
    </source>
</evidence>
<dbReference type="Pfam" id="PF00300">
    <property type="entry name" value="His_Phos_1"/>
    <property type="match status" value="1"/>
</dbReference>
<comment type="caution">
    <text evidence="1">The sequence shown here is derived from an EMBL/GenBank/DDBJ whole genome shotgun (WGS) entry which is preliminary data.</text>
</comment>
<dbReference type="Gene3D" id="3.40.50.1240">
    <property type="entry name" value="Phosphoglycerate mutase-like"/>
    <property type="match status" value="1"/>
</dbReference>
<dbReference type="STRING" id="1229521.D791_00259"/>
<dbReference type="AlphaFoldDB" id="W9VA52"/>
<dbReference type="InterPro" id="IPR013078">
    <property type="entry name" value="His_Pase_superF_clade-1"/>
</dbReference>
<organism evidence="1 2">
    <name type="scientific">Nitrincola nitratireducens</name>
    <dbReference type="NCBI Taxonomy" id="1229521"/>
    <lineage>
        <taxon>Bacteria</taxon>
        <taxon>Pseudomonadati</taxon>
        <taxon>Pseudomonadota</taxon>
        <taxon>Gammaproteobacteria</taxon>
        <taxon>Oceanospirillales</taxon>
        <taxon>Oceanospirillaceae</taxon>
        <taxon>Nitrincola</taxon>
    </lineage>
</organism>
<proteinExistence type="predicted"/>
<sequence length="167" mass="18999">MRYWIRHDRPLLSSHLCYGWLDVPLAVPVQETLTQLPSLPIHLPIYTSPLQRCRLLAEALAEGKQSLHCLDALREIHFGQWEGVEWDKISRAELDAWAEQPYAYSFPEGESIPEFLARVQVLLDDLPSEAIVITHAGVIRAALHFVKHFPLEDAFATPVGYGLCLEF</sequence>